<name>A0A1I0KR88_9BACT</name>
<feature type="domain" description="SMODS-associated and fused to various effectors" evidence="1">
    <location>
        <begin position="2"/>
        <end position="176"/>
    </location>
</feature>
<evidence type="ECO:0000313" key="2">
    <source>
        <dbReference type="EMBL" id="SEU27938.1"/>
    </source>
</evidence>
<dbReference type="NCBIfam" id="NF033611">
    <property type="entry name" value="SAVED"/>
    <property type="match status" value="1"/>
</dbReference>
<protein>
    <recommendedName>
        <fullName evidence="1">SMODS-associated and fused to various effectors domain-containing protein</fullName>
    </recommendedName>
</protein>
<dbReference type="Proteomes" id="UP000199181">
    <property type="component" value="Unassembled WGS sequence"/>
</dbReference>
<accession>A0A1I0KR88</accession>
<dbReference type="EMBL" id="FOIJ01000013">
    <property type="protein sequence ID" value="SEU27938.1"/>
    <property type="molecule type" value="Genomic_DNA"/>
</dbReference>
<evidence type="ECO:0000259" key="1">
    <source>
        <dbReference type="Pfam" id="PF18145"/>
    </source>
</evidence>
<evidence type="ECO:0000313" key="3">
    <source>
        <dbReference type="Proteomes" id="UP000199181"/>
    </source>
</evidence>
<proteinExistence type="predicted"/>
<reference evidence="3" key="1">
    <citation type="submission" date="2016-10" db="EMBL/GenBank/DDBJ databases">
        <authorList>
            <person name="Varghese N."/>
            <person name="Submissions S."/>
        </authorList>
    </citation>
    <scope>NUCLEOTIDE SEQUENCE [LARGE SCALE GENOMIC DNA]</scope>
    <source>
        <strain evidence="3">DSM 16858</strain>
    </source>
</reference>
<dbReference type="AlphaFoldDB" id="A0A1I0KR88"/>
<dbReference type="InterPro" id="IPR040836">
    <property type="entry name" value="SAVED"/>
</dbReference>
<gene>
    <name evidence="2" type="ORF">SAMN05443639_11379</name>
</gene>
<sequence>MYYGFPFIPLAALAGFLAKTRHVHLFEHDRELKRFTWVRNASGPFPSMKIETQKGTGAHAARLRLSISAEVGLHDCQAVLPEQDVRLDVHCRVEEPQRGIVRREEQAHEYARQLRLALDQHIARDPLITSIHVFAAVPVSIAFHLGQSLTASWLPLCYVYNHGAQENPRYKWRLCIQKAAQGQPSVEILG</sequence>
<keyword evidence="3" id="KW-1185">Reference proteome</keyword>
<organism evidence="2 3">
    <name type="scientific">Stigmatella erecta</name>
    <dbReference type="NCBI Taxonomy" id="83460"/>
    <lineage>
        <taxon>Bacteria</taxon>
        <taxon>Pseudomonadati</taxon>
        <taxon>Myxococcota</taxon>
        <taxon>Myxococcia</taxon>
        <taxon>Myxococcales</taxon>
        <taxon>Cystobacterineae</taxon>
        <taxon>Archangiaceae</taxon>
        <taxon>Stigmatella</taxon>
    </lineage>
</organism>
<dbReference type="Pfam" id="PF18145">
    <property type="entry name" value="SAVED"/>
    <property type="match status" value="1"/>
</dbReference>